<protein>
    <submittedName>
        <fullName evidence="3">DUF1027 domain-containing protein</fullName>
    </submittedName>
</protein>
<feature type="region of interest" description="Disordered" evidence="2">
    <location>
        <begin position="118"/>
        <end position="182"/>
    </location>
</feature>
<dbReference type="InterPro" id="IPR038141">
    <property type="entry name" value="YutD-like_sf"/>
</dbReference>
<dbReference type="Pfam" id="PF06265">
    <property type="entry name" value="YutD-like"/>
    <property type="match status" value="1"/>
</dbReference>
<dbReference type="Gene3D" id="3.50.4.20">
    <property type="match status" value="1"/>
</dbReference>
<dbReference type="OrthoDB" id="1650379at2"/>
<evidence type="ECO:0000313" key="4">
    <source>
        <dbReference type="Proteomes" id="UP000279194"/>
    </source>
</evidence>
<keyword evidence="1" id="KW-1015">Disulfide bond</keyword>
<gene>
    <name evidence="3" type="ORF">EAF07_02710</name>
</gene>
<feature type="disulfide bond" evidence="1">
    <location>
        <begin position="101"/>
        <end position="105"/>
    </location>
</feature>
<evidence type="ECO:0000313" key="3">
    <source>
        <dbReference type="EMBL" id="RLY04377.1"/>
    </source>
</evidence>
<dbReference type="PIRSF" id="PIRSF012565">
    <property type="entry name" value="DUF1027"/>
    <property type="match status" value="1"/>
</dbReference>
<organism evidence="3 4">
    <name type="scientific">Streptococcus hillyeri</name>
    <dbReference type="NCBI Taxonomy" id="2282420"/>
    <lineage>
        <taxon>Bacteria</taxon>
        <taxon>Bacillati</taxon>
        <taxon>Bacillota</taxon>
        <taxon>Bacilli</taxon>
        <taxon>Lactobacillales</taxon>
        <taxon>Streptococcaceae</taxon>
        <taxon>Streptococcus</taxon>
    </lineage>
</organism>
<evidence type="ECO:0000256" key="1">
    <source>
        <dbReference type="PIRSR" id="PIRSR012565-1"/>
    </source>
</evidence>
<dbReference type="AlphaFoldDB" id="A0A3L9DWU6"/>
<sequence length="182" mass="21899">MRKEISPEMYNYNKFPGPVFVHFDQIVKTDDISLTLLDNHKDGFELEAFNQRFSEWLLKYDYIVGDWGNEQLRLKGFYKDDKPVVTGNKISHLEDYLKEYCAFGCAYFVLENAEPREMVSEDEEPSKRRRRRRRKPSSGKGQKEFKMTTNIDRDKKERKRQRISERELTESGQHFTIRKKER</sequence>
<dbReference type="InterPro" id="IPR009370">
    <property type="entry name" value="YutD-like"/>
</dbReference>
<dbReference type="EMBL" id="RCVM01000003">
    <property type="protein sequence ID" value="RLY04377.1"/>
    <property type="molecule type" value="Genomic_DNA"/>
</dbReference>
<reference evidence="3 4" key="1">
    <citation type="submission" date="2018-10" db="EMBL/GenBank/DDBJ databases">
        <title>Streptococcus hillyeri sp. nov., isolated from equine tracheal sample.</title>
        <authorList>
            <person name="Macfadyen A.C."/>
            <person name="Waller A."/>
            <person name="Paterson G.K."/>
        </authorList>
    </citation>
    <scope>NUCLEOTIDE SEQUENCE [LARGE SCALE GENOMIC DNA]</scope>
    <source>
        <strain evidence="3 4">28462</strain>
    </source>
</reference>
<accession>A0A3L9DWU6</accession>
<evidence type="ECO:0000256" key="2">
    <source>
        <dbReference type="SAM" id="MobiDB-lite"/>
    </source>
</evidence>
<feature type="compositionally biased region" description="Basic and acidic residues" evidence="2">
    <location>
        <begin position="141"/>
        <end position="155"/>
    </location>
</feature>
<proteinExistence type="predicted"/>
<dbReference type="RefSeq" id="WP_121834762.1">
    <property type="nucleotide sequence ID" value="NZ_CP163513.1"/>
</dbReference>
<name>A0A3L9DWU6_9STRE</name>
<dbReference type="Proteomes" id="UP000279194">
    <property type="component" value="Unassembled WGS sequence"/>
</dbReference>
<comment type="caution">
    <text evidence="3">The sequence shown here is derived from an EMBL/GenBank/DDBJ whole genome shotgun (WGS) entry which is preliminary data.</text>
</comment>
<feature type="compositionally biased region" description="Basic residues" evidence="2">
    <location>
        <begin position="127"/>
        <end position="137"/>
    </location>
</feature>
<keyword evidence="4" id="KW-1185">Reference proteome</keyword>